<comment type="subcellular location">
    <subcellularLocation>
        <location evidence="1">Cell inner membrane</location>
        <topology evidence="1">Single-pass type II membrane protein</topology>
        <orientation evidence="1">Periplasmic side</orientation>
    </subcellularLocation>
</comment>
<protein>
    <recommendedName>
        <fullName evidence="10">Periplasmic chaperone PpiD</fullName>
    </recommendedName>
    <alternativeName>
        <fullName evidence="11">Periplasmic folding chaperone</fullName>
    </alternativeName>
</protein>
<evidence type="ECO:0000256" key="7">
    <source>
        <dbReference type="ARBA" id="ARBA00023186"/>
    </source>
</evidence>
<keyword evidence="5" id="KW-1133">Transmembrane helix</keyword>
<evidence type="ECO:0000259" key="15">
    <source>
        <dbReference type="PROSITE" id="PS50198"/>
    </source>
</evidence>
<evidence type="ECO:0000256" key="5">
    <source>
        <dbReference type="ARBA" id="ARBA00022989"/>
    </source>
</evidence>
<keyword evidence="4" id="KW-0812">Transmembrane</keyword>
<dbReference type="PANTHER" id="PTHR47529">
    <property type="entry name" value="PEPTIDYL-PROLYL CIS-TRANS ISOMERASE D"/>
    <property type="match status" value="1"/>
</dbReference>
<accession>A0A9X4E0R7</accession>
<dbReference type="EMBL" id="CP146598">
    <property type="protein sequence ID" value="WWY03291.1"/>
    <property type="molecule type" value="Genomic_DNA"/>
</dbReference>
<dbReference type="InterPro" id="IPR027304">
    <property type="entry name" value="Trigger_fact/SurA_dom_sf"/>
</dbReference>
<evidence type="ECO:0000256" key="10">
    <source>
        <dbReference type="ARBA" id="ARBA00040743"/>
    </source>
</evidence>
<evidence type="ECO:0000313" key="16">
    <source>
        <dbReference type="EMBL" id="MDD9326879.1"/>
    </source>
</evidence>
<dbReference type="Proteomes" id="UP001149607">
    <property type="component" value="Chromosome"/>
</dbReference>
<comment type="similarity">
    <text evidence="9">Belongs to the PpiD chaperone family.</text>
</comment>
<evidence type="ECO:0000256" key="1">
    <source>
        <dbReference type="ARBA" id="ARBA00004382"/>
    </source>
</evidence>
<evidence type="ECO:0000313" key="18">
    <source>
        <dbReference type="Proteomes" id="UP001149607"/>
    </source>
</evidence>
<keyword evidence="12" id="KW-0697">Rotamase</keyword>
<feature type="coiled-coil region" evidence="13">
    <location>
        <begin position="353"/>
        <end position="389"/>
    </location>
</feature>
<dbReference type="RefSeq" id="WP_274584212.1">
    <property type="nucleotide sequence ID" value="NZ_CP146598.1"/>
</dbReference>
<dbReference type="SUPFAM" id="SSF109998">
    <property type="entry name" value="Triger factor/SurA peptide-binding domain-like"/>
    <property type="match status" value="1"/>
</dbReference>
<keyword evidence="8 12" id="KW-0413">Isomerase</keyword>
<dbReference type="InterPro" id="IPR052029">
    <property type="entry name" value="PpiD_chaperone"/>
</dbReference>
<name>A0A9X4E0R7_9NEIS</name>
<sequence>MFASVEKYSGPAKVLLGLIALTFVGFGVSTVAAPGSDYVVKVGDSKISRQDVQQALRNAQSGGQAADLTEDSVFQGLVQRAYLIEGAKDLGITVSLDQIKQTIVDEPSFHDEQGRFSQEKLNQYLASAGLSEDQLVEDIRRQFMLQNLTNLMQAGNLVSDAQAKQLVNLMQAERTVRSASFDPRAYLAAVKTDDAALKAYYEAEKANYTLPQAVKFEYVSLSLADLAAKQQVSEEEAKKAFEAQNSSGAGKKQVAHIMLNLPADAAEAAKVRAEAEQLLAQLKAQPARFAELARTKSQDESSAATGGSLGAVGKDSPLPEDFKNAVLKLNSGDIALVPSSGALHIVKIEGAAAADFAQERAGLIEQLKRQKAQQQFAQAREKLAEEAFNGNDNLAVVAQKLGLKLEKNDVWLSRDEALKLGMPEALAAALFSEESLKNRRNSEPVNIGNDTVQVVRVSDVRQEKQVPYEEVKEDVRAAYVMAQAQKTAQEKAEQALLDLKGGEAVKLPWSPVEKLSADKAREVLPPQAFNELIKARPKDGKPAYVLLSDLPVLVLVEVQAVTLPGNTQAGLPDAKMLLQQRESDSVFNWVSAYWQAKIKKEQGAQKLGS</sequence>
<feature type="region of interest" description="Disordered" evidence="14">
    <location>
        <begin position="294"/>
        <end position="315"/>
    </location>
</feature>
<evidence type="ECO:0000256" key="11">
    <source>
        <dbReference type="ARBA" id="ARBA00042775"/>
    </source>
</evidence>
<dbReference type="PROSITE" id="PS50198">
    <property type="entry name" value="PPIC_PPIASE_2"/>
    <property type="match status" value="1"/>
</dbReference>
<keyword evidence="13" id="KW-0175">Coiled coil</keyword>
<organism evidence="16">
    <name type="scientific">Neisseria leonii</name>
    <dbReference type="NCBI Taxonomy" id="2995413"/>
    <lineage>
        <taxon>Bacteria</taxon>
        <taxon>Pseudomonadati</taxon>
        <taxon>Pseudomonadota</taxon>
        <taxon>Betaproteobacteria</taxon>
        <taxon>Neisseriales</taxon>
        <taxon>Neisseriaceae</taxon>
        <taxon>Neisseria</taxon>
    </lineage>
</organism>
<evidence type="ECO:0000256" key="14">
    <source>
        <dbReference type="SAM" id="MobiDB-lite"/>
    </source>
</evidence>
<reference evidence="16" key="1">
    <citation type="submission" date="2022-10" db="EMBL/GenBank/DDBJ databases">
        <authorList>
            <person name="Boutroux M."/>
        </authorList>
    </citation>
    <scope>NUCLEOTIDE SEQUENCE</scope>
    <source>
        <strain evidence="16">51.81</strain>
    </source>
</reference>
<dbReference type="InterPro" id="IPR000297">
    <property type="entry name" value="PPIase_PpiC"/>
</dbReference>
<dbReference type="Pfam" id="PF13616">
    <property type="entry name" value="Rotamase_3"/>
    <property type="match status" value="1"/>
</dbReference>
<keyword evidence="7" id="KW-0143">Chaperone</keyword>
<dbReference type="GO" id="GO:0003755">
    <property type="term" value="F:peptidyl-prolyl cis-trans isomerase activity"/>
    <property type="evidence" value="ECO:0007669"/>
    <property type="project" value="UniProtKB-KW"/>
</dbReference>
<gene>
    <name evidence="16" type="ORF">ORY91_000250</name>
    <name evidence="17" type="ORF">V9W64_00625</name>
</gene>
<evidence type="ECO:0000256" key="12">
    <source>
        <dbReference type="PROSITE-ProRule" id="PRU00278"/>
    </source>
</evidence>
<keyword evidence="3" id="KW-0997">Cell inner membrane</keyword>
<keyword evidence="18" id="KW-1185">Reference proteome</keyword>
<evidence type="ECO:0000256" key="4">
    <source>
        <dbReference type="ARBA" id="ARBA00022692"/>
    </source>
</evidence>
<dbReference type="SUPFAM" id="SSF54534">
    <property type="entry name" value="FKBP-like"/>
    <property type="match status" value="1"/>
</dbReference>
<evidence type="ECO:0000313" key="17">
    <source>
        <dbReference type="EMBL" id="WWY03291.1"/>
    </source>
</evidence>
<dbReference type="Gene3D" id="1.10.4030.10">
    <property type="entry name" value="Porin chaperone SurA, peptide-binding domain"/>
    <property type="match status" value="1"/>
</dbReference>
<reference evidence="17" key="2">
    <citation type="submission" date="2024-02" db="EMBL/GenBank/DDBJ databases">
        <title>Neisseria leonii sp. nov.</title>
        <authorList>
            <person name="Boutroux M."/>
            <person name="Favre-Rochex S."/>
            <person name="Gorgette O."/>
            <person name="Touak G."/>
            <person name="Muhle E."/>
            <person name="Chesneau O."/>
            <person name="Clermont D."/>
            <person name="Rahi P."/>
        </authorList>
    </citation>
    <scope>NUCLEOTIDE SEQUENCE</scope>
    <source>
        <strain evidence="17">51.81</strain>
    </source>
</reference>
<proteinExistence type="inferred from homology"/>
<dbReference type="EMBL" id="JAPQFL010000001">
    <property type="protein sequence ID" value="MDD9326879.1"/>
    <property type="molecule type" value="Genomic_DNA"/>
</dbReference>
<dbReference type="Pfam" id="PF13624">
    <property type="entry name" value="SurA_N_3"/>
    <property type="match status" value="1"/>
</dbReference>
<evidence type="ECO:0000256" key="6">
    <source>
        <dbReference type="ARBA" id="ARBA00023136"/>
    </source>
</evidence>
<evidence type="ECO:0000256" key="13">
    <source>
        <dbReference type="SAM" id="Coils"/>
    </source>
</evidence>
<dbReference type="AlphaFoldDB" id="A0A9X4E0R7"/>
<dbReference type="PROSITE" id="PS01096">
    <property type="entry name" value="PPIC_PPIASE_1"/>
    <property type="match status" value="1"/>
</dbReference>
<dbReference type="GO" id="GO:0005886">
    <property type="term" value="C:plasma membrane"/>
    <property type="evidence" value="ECO:0007669"/>
    <property type="project" value="UniProtKB-SubCell"/>
</dbReference>
<dbReference type="InterPro" id="IPR046357">
    <property type="entry name" value="PPIase_dom_sf"/>
</dbReference>
<evidence type="ECO:0000256" key="8">
    <source>
        <dbReference type="ARBA" id="ARBA00023235"/>
    </source>
</evidence>
<keyword evidence="6" id="KW-0472">Membrane</keyword>
<keyword evidence="2" id="KW-1003">Cell membrane</keyword>
<dbReference type="InterPro" id="IPR023058">
    <property type="entry name" value="PPIase_PpiC_CS"/>
</dbReference>
<evidence type="ECO:0000256" key="3">
    <source>
        <dbReference type="ARBA" id="ARBA00022519"/>
    </source>
</evidence>
<feature type="domain" description="PpiC" evidence="15">
    <location>
        <begin position="249"/>
        <end position="350"/>
    </location>
</feature>
<dbReference type="PANTHER" id="PTHR47529:SF1">
    <property type="entry name" value="PERIPLASMIC CHAPERONE PPID"/>
    <property type="match status" value="1"/>
</dbReference>
<evidence type="ECO:0000256" key="9">
    <source>
        <dbReference type="ARBA" id="ARBA00038408"/>
    </source>
</evidence>
<dbReference type="Gene3D" id="3.10.50.40">
    <property type="match status" value="1"/>
</dbReference>
<evidence type="ECO:0000256" key="2">
    <source>
        <dbReference type="ARBA" id="ARBA00022475"/>
    </source>
</evidence>